<comment type="similarity">
    <text evidence="2">Belongs to the chromate ion transporter (CHR) (TC 2.A.51) family.</text>
</comment>
<gene>
    <name evidence="7" type="ORF">GMD42_07225</name>
</gene>
<proteinExistence type="inferred from homology"/>
<evidence type="ECO:0000313" key="8">
    <source>
        <dbReference type="Proteomes" id="UP000462362"/>
    </source>
</evidence>
<evidence type="ECO:0000256" key="2">
    <source>
        <dbReference type="ARBA" id="ARBA00005262"/>
    </source>
</evidence>
<dbReference type="AlphaFoldDB" id="A0A6I3SBX9"/>
<dbReference type="Proteomes" id="UP000462362">
    <property type="component" value="Unassembled WGS sequence"/>
</dbReference>
<dbReference type="GO" id="GO:0015109">
    <property type="term" value="F:chromate transmembrane transporter activity"/>
    <property type="evidence" value="ECO:0007669"/>
    <property type="project" value="InterPro"/>
</dbReference>
<evidence type="ECO:0000313" key="7">
    <source>
        <dbReference type="EMBL" id="MTU43414.1"/>
    </source>
</evidence>
<dbReference type="GO" id="GO:0005886">
    <property type="term" value="C:plasma membrane"/>
    <property type="evidence" value="ECO:0007669"/>
    <property type="project" value="UniProtKB-SubCell"/>
</dbReference>
<keyword evidence="5" id="KW-1133">Transmembrane helix</keyword>
<dbReference type="EMBL" id="WNCL01000018">
    <property type="protein sequence ID" value="MTU43414.1"/>
    <property type="molecule type" value="Genomic_DNA"/>
</dbReference>
<evidence type="ECO:0000256" key="4">
    <source>
        <dbReference type="ARBA" id="ARBA00022692"/>
    </source>
</evidence>
<evidence type="ECO:0000256" key="5">
    <source>
        <dbReference type="ARBA" id="ARBA00022989"/>
    </source>
</evidence>
<comment type="caution">
    <text evidence="7">The sequence shown here is derived from an EMBL/GenBank/DDBJ whole genome shotgun (WGS) entry which is preliminary data.</text>
</comment>
<dbReference type="RefSeq" id="WP_021867962.1">
    <property type="nucleotide sequence ID" value="NZ_CAMLVM010000002.1"/>
</dbReference>
<comment type="subcellular location">
    <subcellularLocation>
        <location evidence="1">Cell membrane</location>
        <topology evidence="1">Multi-pass membrane protein</topology>
    </subcellularLocation>
</comment>
<dbReference type="InterPro" id="IPR052518">
    <property type="entry name" value="CHR_Transporter"/>
</dbReference>
<dbReference type="InterPro" id="IPR003370">
    <property type="entry name" value="Chromate_transpt"/>
</dbReference>
<reference evidence="7 8" key="1">
    <citation type="journal article" date="2019" name="Nat. Med.">
        <title>A library of human gut bacterial isolates paired with longitudinal multiomics data enables mechanistic microbiome research.</title>
        <authorList>
            <person name="Poyet M."/>
            <person name="Groussin M."/>
            <person name="Gibbons S.M."/>
            <person name="Avila-Pacheco J."/>
            <person name="Jiang X."/>
            <person name="Kearney S.M."/>
            <person name="Perrotta A.R."/>
            <person name="Berdy B."/>
            <person name="Zhao S."/>
            <person name="Lieberman T.D."/>
            <person name="Swanson P.K."/>
            <person name="Smith M."/>
            <person name="Roesemann S."/>
            <person name="Alexander J.E."/>
            <person name="Rich S.A."/>
            <person name="Livny J."/>
            <person name="Vlamakis H."/>
            <person name="Clish C."/>
            <person name="Bullock K."/>
            <person name="Deik A."/>
            <person name="Scott J."/>
            <person name="Pierce K.A."/>
            <person name="Xavier R.J."/>
            <person name="Alm E.J."/>
        </authorList>
    </citation>
    <scope>NUCLEOTIDE SEQUENCE [LARGE SCALE GENOMIC DNA]</scope>
    <source>
        <strain evidence="7 8">BIOML-A2</strain>
    </source>
</reference>
<sequence length="200" mass="22188">MTSTAKYKTSAPNKPKSCWDLFCSFTLMAMQAFGGSTAIAQQFLVDQKKWLTQSEFLDLLTVSQVLPGPNIMILTIMVGDRHFGWRGALASFLGMITLPATLMLSVFVFYQQYAENKWVSDALVGMAASASGMVAGAAMKLLYNCKENIITPPVWIFGLVITFITVGVLKISMVYILPIVGIPLSFWAWYRFIKERSAQS</sequence>
<accession>A0A6I3SBX9</accession>
<evidence type="ECO:0000256" key="1">
    <source>
        <dbReference type="ARBA" id="ARBA00004651"/>
    </source>
</evidence>
<protein>
    <submittedName>
        <fullName evidence="7">Chromate transporter</fullName>
    </submittedName>
</protein>
<keyword evidence="6" id="KW-0472">Membrane</keyword>
<dbReference type="Pfam" id="PF02417">
    <property type="entry name" value="Chromate_transp"/>
    <property type="match status" value="1"/>
</dbReference>
<name>A0A6I3SBX9_9BURK</name>
<evidence type="ECO:0000256" key="6">
    <source>
        <dbReference type="ARBA" id="ARBA00023136"/>
    </source>
</evidence>
<evidence type="ECO:0000256" key="3">
    <source>
        <dbReference type="ARBA" id="ARBA00022475"/>
    </source>
</evidence>
<dbReference type="PANTHER" id="PTHR43663:SF1">
    <property type="entry name" value="CHROMATE TRANSPORTER"/>
    <property type="match status" value="1"/>
</dbReference>
<keyword evidence="3" id="KW-1003">Cell membrane</keyword>
<organism evidence="7 8">
    <name type="scientific">Parasutterella excrementihominis</name>
    <dbReference type="NCBI Taxonomy" id="487175"/>
    <lineage>
        <taxon>Bacteria</taxon>
        <taxon>Pseudomonadati</taxon>
        <taxon>Pseudomonadota</taxon>
        <taxon>Betaproteobacteria</taxon>
        <taxon>Burkholderiales</taxon>
        <taxon>Sutterellaceae</taxon>
        <taxon>Parasutterella</taxon>
    </lineage>
</organism>
<keyword evidence="4" id="KW-0812">Transmembrane</keyword>
<dbReference type="PANTHER" id="PTHR43663">
    <property type="entry name" value="CHROMATE TRANSPORT PROTEIN-RELATED"/>
    <property type="match status" value="1"/>
</dbReference>